<protein>
    <submittedName>
        <fullName evidence="1">Uncharacterized protein</fullName>
    </submittedName>
</protein>
<accession>A0ABR7LRH0</accession>
<dbReference type="Pfam" id="PF19685">
    <property type="entry name" value="DUF6187"/>
    <property type="match status" value="1"/>
</dbReference>
<name>A0ABR7LRH0_9ACTN</name>
<organism evidence="1 2">
    <name type="scientific">Actinomadura alba</name>
    <dbReference type="NCBI Taxonomy" id="406431"/>
    <lineage>
        <taxon>Bacteria</taxon>
        <taxon>Bacillati</taxon>
        <taxon>Actinomycetota</taxon>
        <taxon>Actinomycetes</taxon>
        <taxon>Streptosporangiales</taxon>
        <taxon>Thermomonosporaceae</taxon>
        <taxon>Actinomadura</taxon>
    </lineage>
</organism>
<dbReference type="EMBL" id="JABVEC010000012">
    <property type="protein sequence ID" value="MBC6467268.1"/>
    <property type="molecule type" value="Genomic_DNA"/>
</dbReference>
<evidence type="ECO:0000313" key="1">
    <source>
        <dbReference type="EMBL" id="MBC6467268.1"/>
    </source>
</evidence>
<comment type="caution">
    <text evidence="1">The sequence shown here is derived from an EMBL/GenBank/DDBJ whole genome shotgun (WGS) entry which is preliminary data.</text>
</comment>
<dbReference type="InterPro" id="IPR046178">
    <property type="entry name" value="DUF6187"/>
</dbReference>
<reference evidence="1 2" key="1">
    <citation type="submission" date="2020-06" db="EMBL/GenBank/DDBJ databases">
        <title>Actinomadura xiongansis sp. nov., isolated from soil of Baiyangdian.</title>
        <authorList>
            <person name="Zhang X."/>
        </authorList>
    </citation>
    <scope>NUCLEOTIDE SEQUENCE [LARGE SCALE GENOMIC DNA]</scope>
    <source>
        <strain evidence="1 2">HBUM206468</strain>
    </source>
</reference>
<dbReference type="Proteomes" id="UP000805614">
    <property type="component" value="Unassembled WGS sequence"/>
</dbReference>
<sequence length="140" mass="15263">MLDVHDGSFSMPHLDISPDTEVGVVLLGLDARTLLTGLGISEIIDDPSLMVLAVDHLNHQGELRIKAEIAYEIGAQRWTILRNRLADAPAHALRSGGPREAWTRSLATVNETFGHSLGTAARHFAAACWFRREEIDGSIA</sequence>
<dbReference type="RefSeq" id="WP_187244286.1">
    <property type="nucleotide sequence ID" value="NZ_BAAAOK010000005.1"/>
</dbReference>
<proteinExistence type="predicted"/>
<keyword evidence="2" id="KW-1185">Reference proteome</keyword>
<evidence type="ECO:0000313" key="2">
    <source>
        <dbReference type="Proteomes" id="UP000805614"/>
    </source>
</evidence>
<gene>
    <name evidence="1" type="ORF">HKK74_17435</name>
</gene>